<keyword evidence="4 6" id="KW-1133">Transmembrane helix</keyword>
<feature type="transmembrane region" description="Helical" evidence="6">
    <location>
        <begin position="271"/>
        <end position="290"/>
    </location>
</feature>
<gene>
    <name evidence="7" type="ORF">O4H49_05765</name>
</gene>
<keyword evidence="3 6" id="KW-0812">Transmembrane</keyword>
<dbReference type="PANTHER" id="PTHR47089">
    <property type="entry name" value="ABC TRANSPORTER, PERMEASE PROTEIN"/>
    <property type="match status" value="1"/>
</dbReference>
<name>A0ABT4LGQ1_9PROT</name>
<dbReference type="Proteomes" id="UP001069802">
    <property type="component" value="Unassembled WGS sequence"/>
</dbReference>
<feature type="transmembrane region" description="Helical" evidence="6">
    <location>
        <begin position="147"/>
        <end position="165"/>
    </location>
</feature>
<feature type="transmembrane region" description="Helical" evidence="6">
    <location>
        <begin position="63"/>
        <end position="82"/>
    </location>
</feature>
<feature type="transmembrane region" description="Helical" evidence="6">
    <location>
        <begin position="117"/>
        <end position="138"/>
    </location>
</feature>
<feature type="transmembrane region" description="Helical" evidence="6">
    <location>
        <begin position="21"/>
        <end position="43"/>
    </location>
</feature>
<dbReference type="CDD" id="cd06580">
    <property type="entry name" value="TM_PBP1_transp_TpRbsC_like"/>
    <property type="match status" value="1"/>
</dbReference>
<evidence type="ECO:0000256" key="2">
    <source>
        <dbReference type="ARBA" id="ARBA00022475"/>
    </source>
</evidence>
<dbReference type="PANTHER" id="PTHR47089:SF1">
    <property type="entry name" value="GUANOSINE ABC TRANSPORTER PERMEASE PROTEIN NUPP"/>
    <property type="match status" value="1"/>
</dbReference>
<organism evidence="7 8">
    <name type="scientific">Kiloniella laminariae</name>
    <dbReference type="NCBI Taxonomy" id="454162"/>
    <lineage>
        <taxon>Bacteria</taxon>
        <taxon>Pseudomonadati</taxon>
        <taxon>Pseudomonadota</taxon>
        <taxon>Alphaproteobacteria</taxon>
        <taxon>Rhodospirillales</taxon>
        <taxon>Kiloniellaceae</taxon>
        <taxon>Kiloniella</taxon>
    </lineage>
</organism>
<feature type="transmembrane region" description="Helical" evidence="6">
    <location>
        <begin position="94"/>
        <end position="111"/>
    </location>
</feature>
<feature type="transmembrane region" description="Helical" evidence="6">
    <location>
        <begin position="297"/>
        <end position="321"/>
    </location>
</feature>
<dbReference type="Pfam" id="PF02653">
    <property type="entry name" value="BPD_transp_2"/>
    <property type="match status" value="1"/>
</dbReference>
<evidence type="ECO:0000256" key="4">
    <source>
        <dbReference type="ARBA" id="ARBA00022989"/>
    </source>
</evidence>
<evidence type="ECO:0000256" key="5">
    <source>
        <dbReference type="ARBA" id="ARBA00023136"/>
    </source>
</evidence>
<accession>A0ABT4LGQ1</accession>
<keyword evidence="5 6" id="KW-0472">Membrane</keyword>
<proteinExistence type="predicted"/>
<keyword evidence="8" id="KW-1185">Reference proteome</keyword>
<evidence type="ECO:0000313" key="7">
    <source>
        <dbReference type="EMBL" id="MCZ4280273.1"/>
    </source>
</evidence>
<comment type="caution">
    <text evidence="7">The sequence shown here is derived from an EMBL/GenBank/DDBJ whole genome shotgun (WGS) entry which is preliminary data.</text>
</comment>
<dbReference type="InterPro" id="IPR001851">
    <property type="entry name" value="ABC_transp_permease"/>
</dbReference>
<dbReference type="EMBL" id="JAPWGY010000002">
    <property type="protein sequence ID" value="MCZ4280273.1"/>
    <property type="molecule type" value="Genomic_DNA"/>
</dbReference>
<comment type="subcellular location">
    <subcellularLocation>
        <location evidence="1">Cell membrane</location>
        <topology evidence="1">Multi-pass membrane protein</topology>
    </subcellularLocation>
</comment>
<keyword evidence="2" id="KW-1003">Cell membrane</keyword>
<feature type="transmembrane region" description="Helical" evidence="6">
    <location>
        <begin position="197"/>
        <end position="215"/>
    </location>
</feature>
<feature type="transmembrane region" description="Helical" evidence="6">
    <location>
        <begin position="327"/>
        <end position="345"/>
    </location>
</feature>
<dbReference type="RefSeq" id="WP_269422483.1">
    <property type="nucleotide sequence ID" value="NZ_JAPWGY010000002.1"/>
</dbReference>
<evidence type="ECO:0000256" key="6">
    <source>
        <dbReference type="SAM" id="Phobius"/>
    </source>
</evidence>
<protein>
    <submittedName>
        <fullName evidence="7">ABC transporter permease</fullName>
    </submittedName>
</protein>
<evidence type="ECO:0000313" key="8">
    <source>
        <dbReference type="Proteomes" id="UP001069802"/>
    </source>
</evidence>
<feature type="transmembrane region" description="Helical" evidence="6">
    <location>
        <begin position="245"/>
        <end position="265"/>
    </location>
</feature>
<reference evidence="7" key="1">
    <citation type="submission" date="2022-12" db="EMBL/GenBank/DDBJ databases">
        <title>Bacterial isolates from different developmental stages of Nematostella vectensis.</title>
        <authorList>
            <person name="Fraune S."/>
        </authorList>
    </citation>
    <scope>NUCLEOTIDE SEQUENCE</scope>
    <source>
        <strain evidence="7">G21630-S1</strain>
    </source>
</reference>
<evidence type="ECO:0000256" key="3">
    <source>
        <dbReference type="ARBA" id="ARBA00022692"/>
    </source>
</evidence>
<evidence type="ECO:0000256" key="1">
    <source>
        <dbReference type="ARBA" id="ARBA00004651"/>
    </source>
</evidence>
<sequence length="361" mass="38757">MRLILEKRSEHSEFMTLMSPLLAIFLTVVTGAIIFALQGLNPLEALYVYFIEPVTSMWSIEEVLVKAAPLILIGAGLSICYMANVWNIGAEGQLTMGAAFGSIVPIFFTSWQSPLTLVAMLVCGAIGGAAFAAIPAFLKNRFNANEILTSLMLVYIAQLILDWLVRGPWRDPKGYNFPQSIPFEGWQLLPTLGDGRVHIGIILAIVAVIILSILMSRTLKGFEIMVIGNSPRAGRFSGFSRKKTVWFCLLLSGGLAGLAGIGEVAGPSGQLQPSISPGYGFTAIIVAFLGRLNPIGVFFAGIMLAITYIGGEGAQVVLGVSDKTAQVFQGILLFFILACDTLILYRIKLLGPVTPQQAAAE</sequence>